<dbReference type="InterPro" id="IPR013480">
    <property type="entry name" value="NifX"/>
</dbReference>
<dbReference type="RefSeq" id="WP_190966496.1">
    <property type="nucleotide sequence ID" value="NZ_JACJTB010000003.1"/>
</dbReference>
<dbReference type="Gene3D" id="3.30.420.130">
    <property type="entry name" value="Dinitrogenase iron-molybdenum cofactor biosynthesis domain"/>
    <property type="match status" value="1"/>
</dbReference>
<feature type="domain" description="Dinitrogenase iron-molybdenum cofactor biosynthesis" evidence="1">
    <location>
        <begin position="9"/>
        <end position="101"/>
    </location>
</feature>
<dbReference type="PANTHER" id="PTHR33937:SF1">
    <property type="entry name" value="IRON-MOLIBDENUM COFACTOR PROCESSING PROTEIN"/>
    <property type="match status" value="1"/>
</dbReference>
<proteinExistence type="predicted"/>
<gene>
    <name evidence="2" type="primary">nifX</name>
    <name evidence="2" type="ORF">H6G74_04315</name>
</gene>
<dbReference type="SUPFAM" id="SSF53146">
    <property type="entry name" value="Nitrogenase accessory factor-like"/>
    <property type="match status" value="1"/>
</dbReference>
<dbReference type="NCBIfam" id="TIGR02663">
    <property type="entry name" value="nifX"/>
    <property type="match status" value="1"/>
</dbReference>
<comment type="caution">
    <text evidence="2">The sequence shown here is derived from an EMBL/GenBank/DDBJ whole genome shotgun (WGS) entry which is preliminary data.</text>
</comment>
<organism evidence="2 3">
    <name type="scientific">Nostoc spongiaeforme FACHB-130</name>
    <dbReference type="NCBI Taxonomy" id="1357510"/>
    <lineage>
        <taxon>Bacteria</taxon>
        <taxon>Bacillati</taxon>
        <taxon>Cyanobacteriota</taxon>
        <taxon>Cyanophyceae</taxon>
        <taxon>Nostocales</taxon>
        <taxon>Nostocaceae</taxon>
        <taxon>Nostoc</taxon>
    </lineage>
</organism>
<keyword evidence="3" id="KW-1185">Reference proteome</keyword>
<sequence length="133" mass="14890">MKVAFTTSDGTHINTHFGVAKEIDVYEVTKDGFEFVETLIFEGDLEEAAHEDKITPKMEAIIDCKILYVKAIGKPVGNKLIKQGMTIVRAQEYDTVPDILHVLVKSLNGDAPPMLRKALLQENHELAYSCKEE</sequence>
<evidence type="ECO:0000313" key="3">
    <source>
        <dbReference type="Proteomes" id="UP000603457"/>
    </source>
</evidence>
<evidence type="ECO:0000259" key="1">
    <source>
        <dbReference type="Pfam" id="PF02579"/>
    </source>
</evidence>
<dbReference type="InterPro" id="IPR036105">
    <property type="entry name" value="DiNase_FeMo-co_biosyn_sf"/>
</dbReference>
<name>A0ABR8FR67_9NOSO</name>
<dbReference type="InterPro" id="IPR051840">
    <property type="entry name" value="NifX/NifY_domain"/>
</dbReference>
<protein>
    <submittedName>
        <fullName evidence="2">Nitrogen fixation protein NifX</fullName>
    </submittedName>
</protein>
<dbReference type="PANTHER" id="PTHR33937">
    <property type="entry name" value="IRON-MOLYBDENUM PROTEIN-RELATED-RELATED"/>
    <property type="match status" value="1"/>
</dbReference>
<dbReference type="Proteomes" id="UP000603457">
    <property type="component" value="Unassembled WGS sequence"/>
</dbReference>
<reference evidence="2 3" key="1">
    <citation type="journal article" date="2020" name="ISME J.">
        <title>Comparative genomics reveals insights into cyanobacterial evolution and habitat adaptation.</title>
        <authorList>
            <person name="Chen M.Y."/>
            <person name="Teng W.K."/>
            <person name="Zhao L."/>
            <person name="Hu C.X."/>
            <person name="Zhou Y.K."/>
            <person name="Han B.P."/>
            <person name="Song L.R."/>
            <person name="Shu W.S."/>
        </authorList>
    </citation>
    <scope>NUCLEOTIDE SEQUENCE [LARGE SCALE GENOMIC DNA]</scope>
    <source>
        <strain evidence="2 3">FACHB-130</strain>
    </source>
</reference>
<dbReference type="Pfam" id="PF02579">
    <property type="entry name" value="Nitro_FeMo-Co"/>
    <property type="match status" value="1"/>
</dbReference>
<evidence type="ECO:0000313" key="2">
    <source>
        <dbReference type="EMBL" id="MBD2593553.1"/>
    </source>
</evidence>
<accession>A0ABR8FR67</accession>
<dbReference type="EMBL" id="JACJTB010000003">
    <property type="protein sequence ID" value="MBD2593553.1"/>
    <property type="molecule type" value="Genomic_DNA"/>
</dbReference>
<dbReference type="InterPro" id="IPR003731">
    <property type="entry name" value="Di-Nase_FeMo-co_biosynth"/>
</dbReference>